<organism evidence="1 2">
    <name type="scientific">Microlunatus ginsengisoli</name>
    <dbReference type="NCBI Taxonomy" id="363863"/>
    <lineage>
        <taxon>Bacteria</taxon>
        <taxon>Bacillati</taxon>
        <taxon>Actinomycetota</taxon>
        <taxon>Actinomycetes</taxon>
        <taxon>Propionibacteriales</taxon>
        <taxon>Propionibacteriaceae</taxon>
        <taxon>Microlunatus</taxon>
    </lineage>
</organism>
<evidence type="ECO:0000313" key="2">
    <source>
        <dbReference type="Proteomes" id="UP001501490"/>
    </source>
</evidence>
<accession>A0ABP6ZNV5</accession>
<dbReference type="RefSeq" id="WP_344802060.1">
    <property type="nucleotide sequence ID" value="NZ_BAABAB010000007.1"/>
</dbReference>
<protein>
    <submittedName>
        <fullName evidence="1">Uncharacterized protein</fullName>
    </submittedName>
</protein>
<dbReference type="Proteomes" id="UP001501490">
    <property type="component" value="Unassembled WGS sequence"/>
</dbReference>
<gene>
    <name evidence="1" type="ORF">GCM10022236_10360</name>
</gene>
<name>A0ABP6ZNV5_9ACTN</name>
<keyword evidence="2" id="KW-1185">Reference proteome</keyword>
<reference evidence="2" key="1">
    <citation type="journal article" date="2019" name="Int. J. Syst. Evol. Microbiol.">
        <title>The Global Catalogue of Microorganisms (GCM) 10K type strain sequencing project: providing services to taxonomists for standard genome sequencing and annotation.</title>
        <authorList>
            <consortium name="The Broad Institute Genomics Platform"/>
            <consortium name="The Broad Institute Genome Sequencing Center for Infectious Disease"/>
            <person name="Wu L."/>
            <person name="Ma J."/>
        </authorList>
    </citation>
    <scope>NUCLEOTIDE SEQUENCE [LARGE SCALE GENOMIC DNA]</scope>
    <source>
        <strain evidence="2">JCM 16929</strain>
    </source>
</reference>
<comment type="caution">
    <text evidence="1">The sequence shown here is derived from an EMBL/GenBank/DDBJ whole genome shotgun (WGS) entry which is preliminary data.</text>
</comment>
<dbReference type="EMBL" id="BAABAB010000007">
    <property type="protein sequence ID" value="GAA3610617.1"/>
    <property type="molecule type" value="Genomic_DNA"/>
</dbReference>
<proteinExistence type="predicted"/>
<sequence length="96" mass="10326">MSYTTSVCVLVCCDGCLQVLEWEDDAIWHHTTAREAAESAQASGWLITDRTQLCQACAEARVEHGQPSELTRWLGADGLPPAPQPIHGEGLAGFGC</sequence>
<evidence type="ECO:0000313" key="1">
    <source>
        <dbReference type="EMBL" id="GAA3610617.1"/>
    </source>
</evidence>